<keyword evidence="3" id="KW-1185">Reference proteome</keyword>
<feature type="compositionally biased region" description="Basic residues" evidence="1">
    <location>
        <begin position="278"/>
        <end position="291"/>
    </location>
</feature>
<name>A0AAN6Q119_9PEZI</name>
<comment type="caution">
    <text evidence="2">The sequence shown here is derived from an EMBL/GenBank/DDBJ whole genome shotgun (WGS) entry which is preliminary data.</text>
</comment>
<accession>A0AAN6Q119</accession>
<evidence type="ECO:0000313" key="2">
    <source>
        <dbReference type="EMBL" id="KAK4099740.1"/>
    </source>
</evidence>
<feature type="region of interest" description="Disordered" evidence="1">
    <location>
        <begin position="202"/>
        <end position="243"/>
    </location>
</feature>
<feature type="region of interest" description="Disordered" evidence="1">
    <location>
        <begin position="272"/>
        <end position="291"/>
    </location>
</feature>
<feature type="region of interest" description="Disordered" evidence="1">
    <location>
        <begin position="94"/>
        <end position="179"/>
    </location>
</feature>
<reference evidence="2" key="1">
    <citation type="journal article" date="2023" name="Mol. Phylogenet. Evol.">
        <title>Genome-scale phylogeny and comparative genomics of the fungal order Sordariales.</title>
        <authorList>
            <person name="Hensen N."/>
            <person name="Bonometti L."/>
            <person name="Westerberg I."/>
            <person name="Brannstrom I.O."/>
            <person name="Guillou S."/>
            <person name="Cros-Aarteil S."/>
            <person name="Calhoun S."/>
            <person name="Haridas S."/>
            <person name="Kuo A."/>
            <person name="Mondo S."/>
            <person name="Pangilinan J."/>
            <person name="Riley R."/>
            <person name="LaButti K."/>
            <person name="Andreopoulos B."/>
            <person name="Lipzen A."/>
            <person name="Chen C."/>
            <person name="Yan M."/>
            <person name="Daum C."/>
            <person name="Ng V."/>
            <person name="Clum A."/>
            <person name="Steindorff A."/>
            <person name="Ohm R.A."/>
            <person name="Martin F."/>
            <person name="Silar P."/>
            <person name="Natvig D.O."/>
            <person name="Lalanne C."/>
            <person name="Gautier V."/>
            <person name="Ament-Velasquez S.L."/>
            <person name="Kruys A."/>
            <person name="Hutchinson M.I."/>
            <person name="Powell A.J."/>
            <person name="Barry K."/>
            <person name="Miller A.N."/>
            <person name="Grigoriev I.V."/>
            <person name="Debuchy R."/>
            <person name="Gladieux P."/>
            <person name="Hiltunen Thoren M."/>
            <person name="Johannesson H."/>
        </authorList>
    </citation>
    <scope>NUCLEOTIDE SEQUENCE</scope>
    <source>
        <strain evidence="2">CBS 757.83</strain>
    </source>
</reference>
<dbReference type="EMBL" id="MU863646">
    <property type="protein sequence ID" value="KAK4099740.1"/>
    <property type="molecule type" value="Genomic_DNA"/>
</dbReference>
<gene>
    <name evidence="2" type="ORF">N658DRAFT_152162</name>
</gene>
<feature type="compositionally biased region" description="Basic and acidic residues" evidence="1">
    <location>
        <begin position="15"/>
        <end position="32"/>
    </location>
</feature>
<feature type="compositionally biased region" description="Polar residues" evidence="1">
    <location>
        <begin position="94"/>
        <end position="104"/>
    </location>
</feature>
<evidence type="ECO:0000313" key="3">
    <source>
        <dbReference type="Proteomes" id="UP001305647"/>
    </source>
</evidence>
<feature type="compositionally biased region" description="Basic and acidic residues" evidence="1">
    <location>
        <begin position="144"/>
        <end position="165"/>
    </location>
</feature>
<sequence>MEALQSLRPATTSRRLHDFRHSREHLERESQIKNRTRSLQTSAHLDKITRAPLAALGRGPTPRPKEQNDEFIQSWLQQTQARDSHLLKIDGQRRQLQVAEQSGASDHIRKHQKRPRPVSDPSPPSPKAAERVEHRFEKRARHKTRDDKYDYKPRADKKRVSDQAHRGHTATGDGKERALRTERQHLTHQRDAGIATSHMIPRASKLIPKTNRPSRHRSITRRTSEPNASRSKLSKSQKEDKELEEFSAFFSRKTTIISPFKPPRGTVFTTQFATIVPKHQRRRRSRTPPVL</sequence>
<dbReference type="Proteomes" id="UP001305647">
    <property type="component" value="Unassembled WGS sequence"/>
</dbReference>
<feature type="region of interest" description="Disordered" evidence="1">
    <location>
        <begin position="1"/>
        <end position="69"/>
    </location>
</feature>
<evidence type="ECO:0000256" key="1">
    <source>
        <dbReference type="SAM" id="MobiDB-lite"/>
    </source>
</evidence>
<protein>
    <submittedName>
        <fullName evidence="2">Uncharacterized protein</fullName>
    </submittedName>
</protein>
<organism evidence="2 3">
    <name type="scientific">Parathielavia hyrcaniae</name>
    <dbReference type="NCBI Taxonomy" id="113614"/>
    <lineage>
        <taxon>Eukaryota</taxon>
        <taxon>Fungi</taxon>
        <taxon>Dikarya</taxon>
        <taxon>Ascomycota</taxon>
        <taxon>Pezizomycotina</taxon>
        <taxon>Sordariomycetes</taxon>
        <taxon>Sordariomycetidae</taxon>
        <taxon>Sordariales</taxon>
        <taxon>Chaetomiaceae</taxon>
        <taxon>Parathielavia</taxon>
    </lineage>
</organism>
<dbReference type="AlphaFoldDB" id="A0AAN6Q119"/>
<reference evidence="2" key="2">
    <citation type="submission" date="2023-05" db="EMBL/GenBank/DDBJ databases">
        <authorList>
            <consortium name="Lawrence Berkeley National Laboratory"/>
            <person name="Steindorff A."/>
            <person name="Hensen N."/>
            <person name="Bonometti L."/>
            <person name="Westerberg I."/>
            <person name="Brannstrom I.O."/>
            <person name="Guillou S."/>
            <person name="Cros-Aarteil S."/>
            <person name="Calhoun S."/>
            <person name="Haridas S."/>
            <person name="Kuo A."/>
            <person name="Mondo S."/>
            <person name="Pangilinan J."/>
            <person name="Riley R."/>
            <person name="Labutti K."/>
            <person name="Andreopoulos B."/>
            <person name="Lipzen A."/>
            <person name="Chen C."/>
            <person name="Yanf M."/>
            <person name="Daum C."/>
            <person name="Ng V."/>
            <person name="Clum A."/>
            <person name="Ohm R."/>
            <person name="Martin F."/>
            <person name="Silar P."/>
            <person name="Natvig D."/>
            <person name="Lalanne C."/>
            <person name="Gautier V."/>
            <person name="Ament-Velasquez S.L."/>
            <person name="Kruys A."/>
            <person name="Hutchinson M.I."/>
            <person name="Powell A.J."/>
            <person name="Barry K."/>
            <person name="Miller A.N."/>
            <person name="Grigoriev I.V."/>
            <person name="Debuchy R."/>
            <person name="Gladieux P."/>
            <person name="Thoren M.H."/>
            <person name="Johannesson H."/>
        </authorList>
    </citation>
    <scope>NUCLEOTIDE SEQUENCE</scope>
    <source>
        <strain evidence="2">CBS 757.83</strain>
    </source>
</reference>
<proteinExistence type="predicted"/>